<keyword evidence="4" id="KW-1185">Reference proteome</keyword>
<evidence type="ECO:0000259" key="2">
    <source>
        <dbReference type="Pfam" id="PF09418"/>
    </source>
</evidence>
<evidence type="ECO:0000313" key="4">
    <source>
        <dbReference type="Proteomes" id="UP001211907"/>
    </source>
</evidence>
<evidence type="ECO:0000313" key="3">
    <source>
        <dbReference type="EMBL" id="KAJ3119330.1"/>
    </source>
</evidence>
<evidence type="ECO:0000256" key="1">
    <source>
        <dbReference type="SAM" id="MobiDB-lite"/>
    </source>
</evidence>
<comment type="caution">
    <text evidence="3">The sequence shown here is derived from an EMBL/GenBank/DDBJ whole genome shotgun (WGS) entry which is preliminary data.</text>
</comment>
<sequence>MSSKLALTAILDQDNNDRKGNGKGIVSAAYDDEDNDSDDALSDVVAADSDSRLPGFCVECEDFCAVCFHAQHRKGTRRTHTHHILEESNSLDPAANSNSGIRPALSATAAIPTAKAATTPTTKTTTSATADSDDDSDYASSSDDGVDSSTEINKQGESGSTRMRGVTPTPPTTLPAPPTLDLSLTGTDSAKALVNGTVKAGDWYRERAKYIPLRLTLPERKFLRLLEAALNVSEYTDKIDILTYSSKSRRQVSQIQELCSIISGLVLAADYKIGQTLFKDKNFEDNEEFFRDIFELGRRHKIMNPEKMRNVYGKMIYILQDSQIPEVKELLSFSLVGSIKTVYRVLQDGDALELLNDNLIVPATKEILGTRDGGGSRLQVQKEIKAKERAIELLGKRYANSKLSADAIKQCLYSIGDNHAFLRTNRPDKADGQFSLSIQAGRGGARLSHDHKKQYNYVLQSLTLWREIMHDMFMLWGLAENDLLSDSNPYRLRDTGQGLNRMQAAPKTSRLMHNILHRAQQKVGYWVGSSVIHMGDTNVPNALMFIDKYTQIYRILLPIVRCLESIDDLAANNAGVSRYFNDTFGGPDALKMTIMSDFFRHAFDGSGADNFFSAGSCIDGRLTSAWNWCSTIEKKEYFHVFLLSGFVGFDGEHFS</sequence>
<feature type="compositionally biased region" description="Pro residues" evidence="1">
    <location>
        <begin position="168"/>
        <end position="178"/>
    </location>
</feature>
<feature type="compositionally biased region" description="Low complexity" evidence="1">
    <location>
        <begin position="138"/>
        <end position="150"/>
    </location>
</feature>
<dbReference type="InterPro" id="IPR018553">
    <property type="entry name" value="E2_Ub-conjug_enz"/>
</dbReference>
<feature type="compositionally biased region" description="Polar residues" evidence="1">
    <location>
        <begin position="151"/>
        <end position="161"/>
    </location>
</feature>
<dbReference type="Pfam" id="PF09418">
    <property type="entry name" value="DUF2009"/>
    <property type="match status" value="1"/>
</dbReference>
<feature type="compositionally biased region" description="Low complexity" evidence="1">
    <location>
        <begin position="111"/>
        <end position="130"/>
    </location>
</feature>
<dbReference type="PANTHER" id="PTHR31560">
    <property type="entry name" value="UPF0652 PROTEIN C16A11.03C-RELATED"/>
    <property type="match status" value="1"/>
</dbReference>
<dbReference type="EMBL" id="JADGJH010001071">
    <property type="protein sequence ID" value="KAJ3119330.1"/>
    <property type="molecule type" value="Genomic_DNA"/>
</dbReference>
<feature type="region of interest" description="Disordered" evidence="1">
    <location>
        <begin position="1"/>
        <end position="38"/>
    </location>
</feature>
<dbReference type="AlphaFoldDB" id="A0AAD5SZZ6"/>
<organism evidence="3 4">
    <name type="scientific">Physocladia obscura</name>
    <dbReference type="NCBI Taxonomy" id="109957"/>
    <lineage>
        <taxon>Eukaryota</taxon>
        <taxon>Fungi</taxon>
        <taxon>Fungi incertae sedis</taxon>
        <taxon>Chytridiomycota</taxon>
        <taxon>Chytridiomycota incertae sedis</taxon>
        <taxon>Chytridiomycetes</taxon>
        <taxon>Chytridiales</taxon>
        <taxon>Chytriomycetaceae</taxon>
        <taxon>Physocladia</taxon>
    </lineage>
</organism>
<feature type="region of interest" description="Disordered" evidence="1">
    <location>
        <begin position="111"/>
        <end position="181"/>
    </location>
</feature>
<reference evidence="3" key="1">
    <citation type="submission" date="2020-05" db="EMBL/GenBank/DDBJ databases">
        <title>Phylogenomic resolution of chytrid fungi.</title>
        <authorList>
            <person name="Stajich J.E."/>
            <person name="Amses K."/>
            <person name="Simmons R."/>
            <person name="Seto K."/>
            <person name="Myers J."/>
            <person name="Bonds A."/>
            <person name="Quandt C.A."/>
            <person name="Barry K."/>
            <person name="Liu P."/>
            <person name="Grigoriev I."/>
            <person name="Longcore J.E."/>
            <person name="James T.Y."/>
        </authorList>
    </citation>
    <scope>NUCLEOTIDE SEQUENCE</scope>
    <source>
        <strain evidence="3">JEL0513</strain>
    </source>
</reference>
<dbReference type="PANTHER" id="PTHR31560:SF0">
    <property type="entry name" value="UPF0652 PROTEIN C22H10.08"/>
    <property type="match status" value="1"/>
</dbReference>
<accession>A0AAD5SZZ6</accession>
<feature type="domain" description="Non-canonical E2 ubiquitin-conjugating enzyme C-terminal" evidence="2">
    <location>
        <begin position="207"/>
        <end position="651"/>
    </location>
</feature>
<name>A0AAD5SZZ6_9FUNG</name>
<gene>
    <name evidence="3" type="ORF">HK100_000366</name>
</gene>
<dbReference type="Proteomes" id="UP001211907">
    <property type="component" value="Unassembled WGS sequence"/>
</dbReference>
<protein>
    <recommendedName>
        <fullName evidence="2">Non-canonical E2 ubiquitin-conjugating enzyme C-terminal domain-containing protein</fullName>
    </recommendedName>
</protein>
<proteinExistence type="predicted"/>
<dbReference type="InterPro" id="IPR057668">
    <property type="entry name" value="E2_Ub-conjug_enz_C"/>
</dbReference>